<keyword evidence="7 10" id="KW-0472">Membrane</keyword>
<feature type="transmembrane region" description="Helical" evidence="10">
    <location>
        <begin position="668"/>
        <end position="690"/>
    </location>
</feature>
<dbReference type="PANTHER" id="PTHR24049">
    <property type="entry name" value="CRUMBS FAMILY MEMBER"/>
    <property type="match status" value="1"/>
</dbReference>
<proteinExistence type="predicted"/>
<dbReference type="InterPro" id="IPR000276">
    <property type="entry name" value="GPCR_Rhodpsn"/>
</dbReference>
<evidence type="ECO:0008006" key="15">
    <source>
        <dbReference type="Google" id="ProtNLM"/>
    </source>
</evidence>
<dbReference type="GO" id="GO:0005886">
    <property type="term" value="C:plasma membrane"/>
    <property type="evidence" value="ECO:0007669"/>
    <property type="project" value="TreeGrafter"/>
</dbReference>
<evidence type="ECO:0000256" key="1">
    <source>
        <dbReference type="ARBA" id="ARBA00004370"/>
    </source>
</evidence>
<comment type="caution">
    <text evidence="9">Lacks conserved residue(s) required for the propagation of feature annotation.</text>
</comment>
<gene>
    <name evidence="13" type="ORF">XAT740_LOCUS58330</name>
</gene>
<keyword evidence="5" id="KW-0677">Repeat</keyword>
<feature type="domain" description="EGF-like" evidence="11">
    <location>
        <begin position="223"/>
        <end position="265"/>
    </location>
</feature>
<name>A0A816G3D9_ADIRI</name>
<feature type="transmembrane region" description="Helical" evidence="10">
    <location>
        <begin position="617"/>
        <end position="634"/>
    </location>
</feature>
<keyword evidence="4" id="KW-0732">Signal</keyword>
<keyword evidence="6 10" id="KW-1133">Transmembrane helix</keyword>
<dbReference type="InterPro" id="IPR000742">
    <property type="entry name" value="EGF"/>
</dbReference>
<accession>A0A816G3D9</accession>
<dbReference type="GO" id="GO:0004930">
    <property type="term" value="F:G protein-coupled receptor activity"/>
    <property type="evidence" value="ECO:0007669"/>
    <property type="project" value="InterPro"/>
</dbReference>
<sequence length="745" mass="86375">LRVWLNNENSSTRITCLCPSSYYGDKCQYQNERISLTLQVRVLSDSLQIPFSIIILLIDNTDQRIIHSYEQLNYLSVKDCNMKYNIYLTYATRPKDLKKNYSIHIDIYERISLTYRGSYLFPIYFPFLPVHRLALIVDIPQKGDKNIQTCSNNRCNHGKCIKYLNNAENITFCKCDNEWFGEYCNIQQSCQCSNDSLCIGVLPNNRSICICPIDKFGPRCLLPNSICQNSTCHNDGQCIPNDNYLIYNQKFVCICSKGFIGEQCETVDNKLILSFEKSIVRSQSIFIHFVEVINNNFPKRATTFKMMPIRQDSIIIYWSRPFHLVFIEFFDKNYYFVVHETIYNQSTTIAKMINPSDHCQHISKIFNESFAKLDLIRRIKYYHLTCELYSSNLKCFYDDIHLCLCYDFNRKRLANCFEFDHNMTFDCLGQSVCENDGQCFQDHPNCPHKSICICPLCYYGTLCQFSTSGFGLSLDAILGYHILPNISIIHQPIIIKISLTLTIIFVVFGLIDGFLSMITFKTETTLTVGCGIYLLGSSITTLLTMIIFGLKFCILLFAQITGISNRLFLRIQCISLDFFLRVCLNMDQWLNACVAMERAVTVIQANRFNRKKSKQSAKLAIIILLVVNIVTSIHDPFYRRLIDEENEDERRIWCIITYPTGLHAFNSIMHTFHFLAPFLINLISAVILIIKKSQQQLTIQTNRTYKELLRIHFEKHKHLLTAPIILVILALPRLIISFASKCMKS</sequence>
<dbReference type="PROSITE" id="PS50026">
    <property type="entry name" value="EGF_3"/>
    <property type="match status" value="2"/>
</dbReference>
<feature type="domain" description="EGF-like" evidence="11">
    <location>
        <begin position="146"/>
        <end position="185"/>
    </location>
</feature>
<evidence type="ECO:0000256" key="6">
    <source>
        <dbReference type="ARBA" id="ARBA00022989"/>
    </source>
</evidence>
<evidence type="ECO:0000256" key="7">
    <source>
        <dbReference type="ARBA" id="ARBA00023136"/>
    </source>
</evidence>
<dbReference type="SMART" id="SM00181">
    <property type="entry name" value="EGF"/>
    <property type="match status" value="4"/>
</dbReference>
<keyword evidence="8 9" id="KW-1015">Disulfide bond</keyword>
<keyword evidence="14" id="KW-1185">Reference proteome</keyword>
<evidence type="ECO:0000256" key="10">
    <source>
        <dbReference type="SAM" id="Phobius"/>
    </source>
</evidence>
<dbReference type="GO" id="GO:0045197">
    <property type="term" value="P:establishment or maintenance of epithelial cell apical/basal polarity"/>
    <property type="evidence" value="ECO:0007669"/>
    <property type="project" value="TreeGrafter"/>
</dbReference>
<dbReference type="GO" id="GO:0007157">
    <property type="term" value="P:heterophilic cell-cell adhesion via plasma membrane cell adhesion molecules"/>
    <property type="evidence" value="ECO:0007669"/>
    <property type="project" value="TreeGrafter"/>
</dbReference>
<feature type="non-terminal residue" evidence="13">
    <location>
        <position position="745"/>
    </location>
</feature>
<dbReference type="SUPFAM" id="SSF81321">
    <property type="entry name" value="Family A G protein-coupled receptor-like"/>
    <property type="match status" value="1"/>
</dbReference>
<dbReference type="InterPro" id="IPR051022">
    <property type="entry name" value="Notch_Cell-Fate_Det"/>
</dbReference>
<dbReference type="GO" id="GO:0032991">
    <property type="term" value="C:protein-containing complex"/>
    <property type="evidence" value="ECO:0007669"/>
    <property type="project" value="TreeGrafter"/>
</dbReference>
<dbReference type="PROSITE" id="PS01186">
    <property type="entry name" value="EGF_2"/>
    <property type="match status" value="1"/>
</dbReference>
<evidence type="ECO:0000256" key="2">
    <source>
        <dbReference type="ARBA" id="ARBA00022536"/>
    </source>
</evidence>
<evidence type="ECO:0000259" key="12">
    <source>
        <dbReference type="PROSITE" id="PS50262"/>
    </source>
</evidence>
<evidence type="ECO:0000256" key="8">
    <source>
        <dbReference type="ARBA" id="ARBA00023157"/>
    </source>
</evidence>
<evidence type="ECO:0000256" key="4">
    <source>
        <dbReference type="ARBA" id="ARBA00022729"/>
    </source>
</evidence>
<comment type="caution">
    <text evidence="13">The sequence shown here is derived from an EMBL/GenBank/DDBJ whole genome shotgun (WGS) entry which is preliminary data.</text>
</comment>
<organism evidence="13 14">
    <name type="scientific">Adineta ricciae</name>
    <name type="common">Rotifer</name>
    <dbReference type="NCBI Taxonomy" id="249248"/>
    <lineage>
        <taxon>Eukaryota</taxon>
        <taxon>Metazoa</taxon>
        <taxon>Spiralia</taxon>
        <taxon>Gnathifera</taxon>
        <taxon>Rotifera</taxon>
        <taxon>Eurotatoria</taxon>
        <taxon>Bdelloidea</taxon>
        <taxon>Adinetida</taxon>
        <taxon>Adinetidae</taxon>
        <taxon>Adineta</taxon>
    </lineage>
</organism>
<feature type="transmembrane region" description="Helical" evidence="10">
    <location>
        <begin position="495"/>
        <end position="520"/>
    </location>
</feature>
<evidence type="ECO:0000256" key="3">
    <source>
        <dbReference type="ARBA" id="ARBA00022692"/>
    </source>
</evidence>
<dbReference type="PROSITE" id="PS50262">
    <property type="entry name" value="G_PROTEIN_RECEP_F1_2"/>
    <property type="match status" value="1"/>
</dbReference>
<dbReference type="Gene3D" id="2.10.25.10">
    <property type="entry name" value="Laminin"/>
    <property type="match status" value="1"/>
</dbReference>
<dbReference type="Pfam" id="PF00001">
    <property type="entry name" value="7tm_1"/>
    <property type="match status" value="1"/>
</dbReference>
<dbReference type="AlphaFoldDB" id="A0A816G3D9"/>
<protein>
    <recommendedName>
        <fullName evidence="15">EGF-like domain-containing protein</fullName>
    </recommendedName>
</protein>
<dbReference type="SUPFAM" id="SSF57196">
    <property type="entry name" value="EGF/Laminin"/>
    <property type="match status" value="1"/>
</dbReference>
<dbReference type="PANTHER" id="PTHR24049:SF22">
    <property type="entry name" value="DROSOPHILA CRUMBS HOMOLOG"/>
    <property type="match status" value="1"/>
</dbReference>
<evidence type="ECO:0000313" key="14">
    <source>
        <dbReference type="Proteomes" id="UP000663828"/>
    </source>
</evidence>
<keyword evidence="2 9" id="KW-0245">EGF-like domain</keyword>
<feature type="domain" description="G-protein coupled receptors family 1 profile" evidence="12">
    <location>
        <begin position="512"/>
        <end position="745"/>
    </location>
</feature>
<evidence type="ECO:0000313" key="13">
    <source>
        <dbReference type="EMBL" id="CAF1669100.1"/>
    </source>
</evidence>
<dbReference type="Gene3D" id="1.20.1070.10">
    <property type="entry name" value="Rhodopsin 7-helix transmembrane proteins"/>
    <property type="match status" value="1"/>
</dbReference>
<feature type="transmembrane region" description="Helical" evidence="10">
    <location>
        <begin position="719"/>
        <end position="739"/>
    </location>
</feature>
<feature type="disulfide bond" evidence="9">
    <location>
        <begin position="255"/>
        <end position="264"/>
    </location>
</feature>
<comment type="subcellular location">
    <subcellularLocation>
        <location evidence="1">Membrane</location>
    </subcellularLocation>
</comment>
<dbReference type="PROSITE" id="PS00022">
    <property type="entry name" value="EGF_1"/>
    <property type="match status" value="4"/>
</dbReference>
<evidence type="ECO:0000256" key="9">
    <source>
        <dbReference type="PROSITE-ProRule" id="PRU00076"/>
    </source>
</evidence>
<reference evidence="13" key="1">
    <citation type="submission" date="2021-02" db="EMBL/GenBank/DDBJ databases">
        <authorList>
            <person name="Nowell W R."/>
        </authorList>
    </citation>
    <scope>NUCLEOTIDE SEQUENCE</scope>
</reference>
<evidence type="ECO:0000259" key="11">
    <source>
        <dbReference type="PROSITE" id="PS50026"/>
    </source>
</evidence>
<dbReference type="EMBL" id="CAJNOR010012670">
    <property type="protein sequence ID" value="CAF1669100.1"/>
    <property type="molecule type" value="Genomic_DNA"/>
</dbReference>
<feature type="non-terminal residue" evidence="13">
    <location>
        <position position="1"/>
    </location>
</feature>
<keyword evidence="3 10" id="KW-0812">Transmembrane</keyword>
<feature type="transmembrane region" description="Helical" evidence="10">
    <location>
        <begin position="532"/>
        <end position="558"/>
    </location>
</feature>
<feature type="disulfide bond" evidence="9">
    <location>
        <begin position="175"/>
        <end position="184"/>
    </location>
</feature>
<feature type="disulfide bond" evidence="9">
    <location>
        <begin position="150"/>
        <end position="160"/>
    </location>
</feature>
<evidence type="ECO:0000256" key="5">
    <source>
        <dbReference type="ARBA" id="ARBA00022737"/>
    </source>
</evidence>
<dbReference type="Proteomes" id="UP000663828">
    <property type="component" value="Unassembled WGS sequence"/>
</dbReference>
<dbReference type="InterPro" id="IPR017452">
    <property type="entry name" value="GPCR_Rhodpsn_7TM"/>
</dbReference>